<dbReference type="Gene3D" id="3.40.50.10140">
    <property type="entry name" value="Toll/interleukin-1 receptor homology (TIR) domain"/>
    <property type="match status" value="1"/>
</dbReference>
<evidence type="ECO:0000313" key="3">
    <source>
        <dbReference type="EMBL" id="PHT79162.1"/>
    </source>
</evidence>
<keyword evidence="4" id="KW-1185">Reference proteome</keyword>
<keyword evidence="1" id="KW-0520">NAD</keyword>
<dbReference type="AlphaFoldDB" id="A0A2G2ZAY5"/>
<dbReference type="PANTHER" id="PTHR32009:SF89">
    <property type="entry name" value="TMV RESISTANCE PROTEIN N"/>
    <property type="match status" value="1"/>
</dbReference>
<dbReference type="EMBL" id="AYRZ02000006">
    <property type="protein sequence ID" value="PHT79162.1"/>
    <property type="molecule type" value="Genomic_DNA"/>
</dbReference>
<dbReference type="InterPro" id="IPR035897">
    <property type="entry name" value="Toll_tir_struct_dom_sf"/>
</dbReference>
<dbReference type="InterPro" id="IPR000157">
    <property type="entry name" value="TIR_dom"/>
</dbReference>
<proteinExistence type="predicted"/>
<comment type="caution">
    <text evidence="3">The sequence shown here is derived from an EMBL/GenBank/DDBJ whole genome shotgun (WGS) entry which is preliminary data.</text>
</comment>
<gene>
    <name evidence="3" type="ORF">T459_17214</name>
</gene>
<dbReference type="SMART" id="SM00255">
    <property type="entry name" value="TIR"/>
    <property type="match status" value="1"/>
</dbReference>
<dbReference type="PROSITE" id="PS50104">
    <property type="entry name" value="TIR"/>
    <property type="match status" value="1"/>
</dbReference>
<evidence type="ECO:0000259" key="2">
    <source>
        <dbReference type="PROSITE" id="PS50104"/>
    </source>
</evidence>
<feature type="domain" description="TIR" evidence="2">
    <location>
        <begin position="11"/>
        <end position="137"/>
    </location>
</feature>
<dbReference type="PANTHER" id="PTHR32009">
    <property type="entry name" value="TMV RESISTANCE PROTEIN N-LIKE"/>
    <property type="match status" value="1"/>
</dbReference>
<accession>A0A2G2ZAY5</accession>
<reference evidence="3 4" key="2">
    <citation type="journal article" date="2017" name="Genome Biol.">
        <title>New reference genome sequences of hot pepper reveal the massive evolution of plant disease-resistance genes by retroduplication.</title>
        <authorList>
            <person name="Kim S."/>
            <person name="Park J."/>
            <person name="Yeom S.I."/>
            <person name="Kim Y.M."/>
            <person name="Seo E."/>
            <person name="Kim K.T."/>
            <person name="Kim M.S."/>
            <person name="Lee J.M."/>
            <person name="Cheong K."/>
            <person name="Shin H.S."/>
            <person name="Kim S.B."/>
            <person name="Han K."/>
            <person name="Lee J."/>
            <person name="Park M."/>
            <person name="Lee H.A."/>
            <person name="Lee H.Y."/>
            <person name="Lee Y."/>
            <person name="Oh S."/>
            <person name="Lee J.H."/>
            <person name="Choi E."/>
            <person name="Choi E."/>
            <person name="Lee S.E."/>
            <person name="Jeon J."/>
            <person name="Kim H."/>
            <person name="Choi G."/>
            <person name="Song H."/>
            <person name="Lee J."/>
            <person name="Lee S.C."/>
            <person name="Kwon J.K."/>
            <person name="Lee H.Y."/>
            <person name="Koo N."/>
            <person name="Hong Y."/>
            <person name="Kim R.W."/>
            <person name="Kang W.H."/>
            <person name="Huh J.H."/>
            <person name="Kang B.C."/>
            <person name="Yang T.J."/>
            <person name="Lee Y.H."/>
            <person name="Bennetzen J.L."/>
            <person name="Choi D."/>
        </authorList>
    </citation>
    <scope>NUCLEOTIDE SEQUENCE [LARGE SCALE GENOMIC DNA]</scope>
    <source>
        <strain evidence="4">cv. CM334</strain>
    </source>
</reference>
<dbReference type="Proteomes" id="UP000222542">
    <property type="component" value="Unassembled WGS sequence"/>
</dbReference>
<dbReference type="OMA" id="NSEWGEQ"/>
<evidence type="ECO:0000256" key="1">
    <source>
        <dbReference type="ARBA" id="ARBA00023027"/>
    </source>
</evidence>
<dbReference type="Gramene" id="PHT79162">
    <property type="protein sequence ID" value="PHT79162"/>
    <property type="gene ID" value="T459_17214"/>
</dbReference>
<protein>
    <recommendedName>
        <fullName evidence="2">TIR domain-containing protein</fullName>
    </recommendedName>
</protein>
<dbReference type="GO" id="GO:0005634">
    <property type="term" value="C:nucleus"/>
    <property type="evidence" value="ECO:0000318"/>
    <property type="project" value="GO_Central"/>
</dbReference>
<dbReference type="GO" id="GO:0007165">
    <property type="term" value="P:signal transduction"/>
    <property type="evidence" value="ECO:0000318"/>
    <property type="project" value="GO_Central"/>
</dbReference>
<dbReference type="SUPFAM" id="SSF52200">
    <property type="entry name" value="Toll/Interleukin receptor TIR domain"/>
    <property type="match status" value="1"/>
</dbReference>
<dbReference type="Pfam" id="PF01582">
    <property type="entry name" value="TIR"/>
    <property type="match status" value="1"/>
</dbReference>
<sequence length="137" mass="16140">MASQIQSVKKWKYDVFLNFRQEDLDGYFVTYLYKHLEDIGINVFTPDFEYERVTTEISEAIEESRFGITIFSRDYASSRRCLEELNTVQVSGIIDHVLDKHTVCLKASELEMTQRWKNALCKAFEIAGSEKDYVKMW</sequence>
<name>A0A2G2ZAY5_CAPAN</name>
<evidence type="ECO:0000313" key="4">
    <source>
        <dbReference type="Proteomes" id="UP000222542"/>
    </source>
</evidence>
<organism evidence="3 4">
    <name type="scientific">Capsicum annuum</name>
    <name type="common">Capsicum pepper</name>
    <dbReference type="NCBI Taxonomy" id="4072"/>
    <lineage>
        <taxon>Eukaryota</taxon>
        <taxon>Viridiplantae</taxon>
        <taxon>Streptophyta</taxon>
        <taxon>Embryophyta</taxon>
        <taxon>Tracheophyta</taxon>
        <taxon>Spermatophyta</taxon>
        <taxon>Magnoliopsida</taxon>
        <taxon>eudicotyledons</taxon>
        <taxon>Gunneridae</taxon>
        <taxon>Pentapetalae</taxon>
        <taxon>asterids</taxon>
        <taxon>lamiids</taxon>
        <taxon>Solanales</taxon>
        <taxon>Solanaceae</taxon>
        <taxon>Solanoideae</taxon>
        <taxon>Capsiceae</taxon>
        <taxon>Capsicum</taxon>
    </lineage>
</organism>
<reference evidence="3 4" key="1">
    <citation type="journal article" date="2014" name="Nat. Genet.">
        <title>Genome sequence of the hot pepper provides insights into the evolution of pungency in Capsicum species.</title>
        <authorList>
            <person name="Kim S."/>
            <person name="Park M."/>
            <person name="Yeom S.I."/>
            <person name="Kim Y.M."/>
            <person name="Lee J.M."/>
            <person name="Lee H.A."/>
            <person name="Seo E."/>
            <person name="Choi J."/>
            <person name="Cheong K."/>
            <person name="Kim K.T."/>
            <person name="Jung K."/>
            <person name="Lee G.W."/>
            <person name="Oh S.K."/>
            <person name="Bae C."/>
            <person name="Kim S.B."/>
            <person name="Lee H.Y."/>
            <person name="Kim S.Y."/>
            <person name="Kim M.S."/>
            <person name="Kang B.C."/>
            <person name="Jo Y.D."/>
            <person name="Yang H.B."/>
            <person name="Jeong H.J."/>
            <person name="Kang W.H."/>
            <person name="Kwon J.K."/>
            <person name="Shin C."/>
            <person name="Lim J.Y."/>
            <person name="Park J.H."/>
            <person name="Huh J.H."/>
            <person name="Kim J.S."/>
            <person name="Kim B.D."/>
            <person name="Cohen O."/>
            <person name="Paran I."/>
            <person name="Suh M.C."/>
            <person name="Lee S.B."/>
            <person name="Kim Y.K."/>
            <person name="Shin Y."/>
            <person name="Noh S.J."/>
            <person name="Park J."/>
            <person name="Seo Y.S."/>
            <person name="Kwon S.Y."/>
            <person name="Kim H.A."/>
            <person name="Park J.M."/>
            <person name="Kim H.J."/>
            <person name="Choi S.B."/>
            <person name="Bosland P.W."/>
            <person name="Reeves G."/>
            <person name="Jo S.H."/>
            <person name="Lee B.W."/>
            <person name="Cho H.T."/>
            <person name="Choi H.S."/>
            <person name="Lee M.S."/>
            <person name="Yu Y."/>
            <person name="Do Choi Y."/>
            <person name="Park B.S."/>
            <person name="van Deynze A."/>
            <person name="Ashrafi H."/>
            <person name="Hill T."/>
            <person name="Kim W.T."/>
            <person name="Pai H.S."/>
            <person name="Ahn H.K."/>
            <person name="Yeam I."/>
            <person name="Giovannoni J.J."/>
            <person name="Rose J.K."/>
            <person name="Sorensen I."/>
            <person name="Lee S.J."/>
            <person name="Kim R.W."/>
            <person name="Choi I.Y."/>
            <person name="Choi B.S."/>
            <person name="Lim J.S."/>
            <person name="Lee Y.H."/>
            <person name="Choi D."/>
        </authorList>
    </citation>
    <scope>NUCLEOTIDE SEQUENCE [LARGE SCALE GENOMIC DNA]</scope>
    <source>
        <strain evidence="4">cv. CM334</strain>
    </source>
</reference>